<proteinExistence type="predicted"/>
<evidence type="ECO:0000313" key="2">
    <source>
        <dbReference type="EMBL" id="MQX18186.1"/>
    </source>
</evidence>
<gene>
    <name evidence="2" type="ORF">GHK62_26675</name>
</gene>
<dbReference type="RefSeq" id="WP_153442010.1">
    <property type="nucleotide sequence ID" value="NZ_JACIGA010000022.1"/>
</dbReference>
<dbReference type="EMBL" id="WITC01000117">
    <property type="protein sequence ID" value="MQX18186.1"/>
    <property type="molecule type" value="Genomic_DNA"/>
</dbReference>
<dbReference type="OrthoDB" id="8062198at2"/>
<comment type="caution">
    <text evidence="2">The sequence shown here is derived from an EMBL/GenBank/DDBJ whole genome shotgun (WGS) entry which is preliminary data.</text>
</comment>
<reference evidence="2 3" key="1">
    <citation type="journal article" date="2013" name="Genome Biol.">
        <title>Comparative genomics of the core and accessory genomes of 48 Sinorhizobium strains comprising five genospecies.</title>
        <authorList>
            <person name="Sugawara M."/>
            <person name="Epstein B."/>
            <person name="Badgley B.D."/>
            <person name="Unno T."/>
            <person name="Xu L."/>
            <person name="Reese J."/>
            <person name="Gyaneshwar P."/>
            <person name="Denny R."/>
            <person name="Mudge J."/>
            <person name="Bharti A.K."/>
            <person name="Farmer A.D."/>
            <person name="May G.D."/>
            <person name="Woodward J.E."/>
            <person name="Medigue C."/>
            <person name="Vallenet D."/>
            <person name="Lajus A."/>
            <person name="Rouy Z."/>
            <person name="Martinez-Vaz B."/>
            <person name="Tiffin P."/>
            <person name="Young N.D."/>
            <person name="Sadowsky M.J."/>
        </authorList>
    </citation>
    <scope>NUCLEOTIDE SEQUENCE [LARGE SCALE GENOMIC DNA]</scope>
    <source>
        <strain evidence="2 3">USDA4894</strain>
    </source>
</reference>
<name>A0A6N7LKM6_SINTE</name>
<accession>A0A6N7LKM6</accession>
<feature type="domain" description="Apple" evidence="1">
    <location>
        <begin position="67"/>
        <end position="113"/>
    </location>
</feature>
<organism evidence="2 3">
    <name type="scientific">Sinorhizobium terangae</name>
    <dbReference type="NCBI Taxonomy" id="110322"/>
    <lineage>
        <taxon>Bacteria</taxon>
        <taxon>Pseudomonadati</taxon>
        <taxon>Pseudomonadota</taxon>
        <taxon>Alphaproteobacteria</taxon>
        <taxon>Hyphomicrobiales</taxon>
        <taxon>Rhizobiaceae</taxon>
        <taxon>Sinorhizobium/Ensifer group</taxon>
        <taxon>Sinorhizobium</taxon>
    </lineage>
</organism>
<protein>
    <recommendedName>
        <fullName evidence="1">Apple domain-containing protein</fullName>
    </recommendedName>
</protein>
<dbReference type="Proteomes" id="UP000439983">
    <property type="component" value="Unassembled WGS sequence"/>
</dbReference>
<keyword evidence="3" id="KW-1185">Reference proteome</keyword>
<sequence length="264" mass="28577">MTEGPRGSWFRNPSGEYKQMRKFKLTVLNFGCRLTSAGWMVLALVAPSAYAQDGSAGNPLFNYPDTVITGMISAEVPKSVEECRRICIDRAGCAGFDYSEKGMCRIFASVGSARKIAGSLAETRALISGYDEPTNPPLAARFEKLKQSDNDGDELLALSHDAFAQGNRDIGNQAIQLSMQRGNAEAKLEIAQWYDPRTFASDRVASIDANKAARSYFELALEGNEKAVTLLTSLCREASNTGSAHANSLDSFLGSTYCEGSLNP</sequence>
<dbReference type="AlphaFoldDB" id="A0A6N7LKM6"/>
<dbReference type="Pfam" id="PF00024">
    <property type="entry name" value="PAN_1"/>
    <property type="match status" value="1"/>
</dbReference>
<evidence type="ECO:0000313" key="3">
    <source>
        <dbReference type="Proteomes" id="UP000439983"/>
    </source>
</evidence>
<dbReference type="InterPro" id="IPR003609">
    <property type="entry name" value="Pan_app"/>
</dbReference>
<evidence type="ECO:0000259" key="1">
    <source>
        <dbReference type="Pfam" id="PF00024"/>
    </source>
</evidence>